<evidence type="ECO:0000313" key="2">
    <source>
        <dbReference type="Proteomes" id="UP000199315"/>
    </source>
</evidence>
<accession>A0A1D3TNE3</accession>
<dbReference type="EMBL" id="FMKA01000001">
    <property type="protein sequence ID" value="SCP94856.1"/>
    <property type="molecule type" value="Genomic_DNA"/>
</dbReference>
<evidence type="ECO:0000313" key="1">
    <source>
        <dbReference type="EMBL" id="SCP94856.1"/>
    </source>
</evidence>
<reference evidence="1 2" key="1">
    <citation type="submission" date="2016-09" db="EMBL/GenBank/DDBJ databases">
        <authorList>
            <person name="Capua I."/>
            <person name="De Benedictis P."/>
            <person name="Joannis T."/>
            <person name="Lombin L.H."/>
            <person name="Cattoli G."/>
        </authorList>
    </citation>
    <scope>NUCLEOTIDE SEQUENCE [LARGE SCALE GENOMIC DNA]</scope>
    <source>
        <strain evidence="1 2">GluBS11</strain>
    </source>
</reference>
<sequence length="36" mass="4402">MNEFMKKIFDRKIFDSKINLVNTQKSEQARKSRKKN</sequence>
<keyword evidence="2" id="KW-1185">Reference proteome</keyword>
<proteinExistence type="predicted"/>
<dbReference type="STRING" id="1619234.SAMN05421730_1001101"/>
<organism evidence="1 2">
    <name type="scientific">Anaerobium acetethylicum</name>
    <dbReference type="NCBI Taxonomy" id="1619234"/>
    <lineage>
        <taxon>Bacteria</taxon>
        <taxon>Bacillati</taxon>
        <taxon>Bacillota</taxon>
        <taxon>Clostridia</taxon>
        <taxon>Lachnospirales</taxon>
        <taxon>Lachnospiraceae</taxon>
        <taxon>Anaerobium</taxon>
    </lineage>
</organism>
<gene>
    <name evidence="1" type="ORF">SAMN05421730_1001101</name>
</gene>
<dbReference type="Proteomes" id="UP000199315">
    <property type="component" value="Unassembled WGS sequence"/>
</dbReference>
<protein>
    <submittedName>
        <fullName evidence="1">Uncharacterized protein</fullName>
    </submittedName>
</protein>
<name>A0A1D3TNE3_9FIRM</name>
<dbReference type="AlphaFoldDB" id="A0A1D3TNE3"/>